<dbReference type="InterPro" id="IPR038607">
    <property type="entry name" value="PhoD-like_sf"/>
</dbReference>
<dbReference type="Proteomes" id="UP000030659">
    <property type="component" value="Unassembled WGS sequence"/>
</dbReference>
<dbReference type="InterPro" id="IPR029052">
    <property type="entry name" value="Metallo-depent_PP-like"/>
</dbReference>
<dbReference type="EMBL" id="KI965395">
    <property type="protein sequence ID" value="EUD73916.1"/>
    <property type="molecule type" value="Genomic_DNA"/>
</dbReference>
<feature type="transmembrane region" description="Helical" evidence="1">
    <location>
        <begin position="553"/>
        <end position="572"/>
    </location>
</feature>
<reference evidence="4 5" key="1">
    <citation type="submission" date="2013-02" db="EMBL/GenBank/DDBJ databases">
        <title>The Genome Sequence of Plasmodium vinckei petteri CR.</title>
        <authorList>
            <consortium name="The Broad Institute Genome Sequencing Platform"/>
            <consortium name="The Broad Institute Genome Sequencing Center for Infectious Disease"/>
            <person name="Neafsey D."/>
            <person name="Cheeseman I."/>
            <person name="Volkman S."/>
            <person name="Adams J."/>
            <person name="Walker B."/>
            <person name="Young S.K."/>
            <person name="Zeng Q."/>
            <person name="Gargeya S."/>
            <person name="Fitzgerald M."/>
            <person name="Haas B."/>
            <person name="Abouelleil A."/>
            <person name="Alvarado L."/>
            <person name="Arachchi H.M."/>
            <person name="Berlin A.M."/>
            <person name="Chapman S.B."/>
            <person name="Dewar J."/>
            <person name="Goldberg J."/>
            <person name="Griggs A."/>
            <person name="Gujja S."/>
            <person name="Hansen M."/>
            <person name="Howarth C."/>
            <person name="Imamovic A."/>
            <person name="Larimer J."/>
            <person name="McCowan C."/>
            <person name="Murphy C."/>
            <person name="Neiman D."/>
            <person name="Pearson M."/>
            <person name="Priest M."/>
            <person name="Roberts A."/>
            <person name="Saif S."/>
            <person name="Shea T."/>
            <person name="Sisk P."/>
            <person name="Sykes S."/>
            <person name="Wortman J."/>
            <person name="Nusbaum C."/>
            <person name="Birren B."/>
        </authorList>
    </citation>
    <scope>NUCLEOTIDE SEQUENCE [LARGE SCALE GENOMIC DNA]</scope>
    <source>
        <strain evidence="4 5">CR</strain>
    </source>
</reference>
<gene>
    <name evidence="4" type="ORF">YYG_01006</name>
</gene>
<evidence type="ECO:0000313" key="4">
    <source>
        <dbReference type="EMBL" id="EUD73916.1"/>
    </source>
</evidence>
<evidence type="ECO:0000313" key="5">
    <source>
        <dbReference type="Proteomes" id="UP000030659"/>
    </source>
</evidence>
<sequence>MNKYMNIILFFCVCAQYVICQADQIINERLDKLVFLSCNNHRNKPNTNLIKSIEKKKPQLMLWIGDYFYSGCRELTCLKEAYEYIKKDEYYINIKKKFTIDGIYDDHDYSCNNGDRLFKYKKESKTMYLDYLGVDKNDIRYKRNGAYFSKLYIDPNDENNQVKIIILDTRYNKDPYPYYTLESRTDQFMCKILSLASRIHSSLFGLCCNSTNDILGDEQWKWLENELTNSKARAHIVISSIQVFANYIMNETWGLMPAALKRLKALVKKTKPKGLVFLSGDVHYSCILGNEEDIVEVTSSNVNQENKYSPIIQYFVYYVSYILNQATPFKFDKIYGFSNYGEINISYPNKNKINLKISINNSNGEEVMSANQTFDNKKDIYVKTKDIHLINDDFGCLSCKRQLFFNNNFNFLNFSKNNHVKISELNIDTKYVYQGLRNINIDLALSALNGVTKENINDYSQWNEYKNRNNDETNISNVVVKEWKQLNKKSFFLKNNNISNNGDSIKGMPKPYYINSLTEDINNINLYFNINNDAKYGEIIYKGTYIPHIYNNIFLLFLISYMYLFCIKILFNGYIKGKYVAKEYILKISTLFIFFVILKISLIFLPAILSCIVCLIFTFYFYSISMSPCKDILYLFESTKIKKEPIGWIIIVYAESILIGNMIYNLLCTPKTIIIFIRYIQNDFLVKIICLTILLFISFLIFFLMISNIFPAKKAQNFVFSFTSSYLIVSCFTYFWNIFLLRILNNTNIFQIEPIMFFSYAPKFVFNKQNMFALFVIFAMTILSIILPRLKQIKQNIFNMKDDMYDSDIDVGKTSKNRYNIILNYFT</sequence>
<organism evidence="4 5">
    <name type="scientific">Plasmodium vinckei petteri</name>
    <dbReference type="NCBI Taxonomy" id="138298"/>
    <lineage>
        <taxon>Eukaryota</taxon>
        <taxon>Sar</taxon>
        <taxon>Alveolata</taxon>
        <taxon>Apicomplexa</taxon>
        <taxon>Aconoidasida</taxon>
        <taxon>Haemosporida</taxon>
        <taxon>Plasmodiidae</taxon>
        <taxon>Plasmodium</taxon>
        <taxon>Plasmodium (Vinckeia)</taxon>
    </lineage>
</organism>
<dbReference type="CDD" id="cd07389">
    <property type="entry name" value="MPP_PhoD"/>
    <property type="match status" value="1"/>
</dbReference>
<feature type="transmembrane region" description="Helical" evidence="1">
    <location>
        <begin position="607"/>
        <end position="625"/>
    </location>
</feature>
<keyword evidence="1" id="KW-0812">Transmembrane</keyword>
<dbReference type="PANTHER" id="PTHR33987:SF1">
    <property type="entry name" value="CALCINEURIN-LIKE METALLO-PHOSPHOESTERASE SUPERFAMILY PROTEIN"/>
    <property type="match status" value="1"/>
</dbReference>
<evidence type="ECO:0000259" key="3">
    <source>
        <dbReference type="Pfam" id="PF09423"/>
    </source>
</evidence>
<protein>
    <recommendedName>
        <fullName evidence="3">PhoD-like phosphatase metallophosphatase domain-containing protein</fullName>
    </recommendedName>
</protein>
<name>W7B7B4_PLAVN</name>
<evidence type="ECO:0000256" key="1">
    <source>
        <dbReference type="SAM" id="Phobius"/>
    </source>
</evidence>
<feature type="chain" id="PRO_5004891304" description="PhoD-like phosphatase metallophosphatase domain-containing protein" evidence="2">
    <location>
        <begin position="23"/>
        <end position="827"/>
    </location>
</feature>
<feature type="transmembrane region" description="Helical" evidence="1">
    <location>
        <begin position="771"/>
        <end position="790"/>
    </location>
</feature>
<dbReference type="InterPro" id="IPR018946">
    <property type="entry name" value="PhoD-like_MPP"/>
</dbReference>
<evidence type="ECO:0000256" key="2">
    <source>
        <dbReference type="SAM" id="SignalP"/>
    </source>
</evidence>
<accession>W7B7B4</accession>
<dbReference type="Pfam" id="PF09423">
    <property type="entry name" value="PhoD"/>
    <property type="match status" value="1"/>
</dbReference>
<dbReference type="AlphaFoldDB" id="W7B7B4"/>
<feature type="transmembrane region" description="Helical" evidence="1">
    <location>
        <begin position="718"/>
        <end position="736"/>
    </location>
</feature>
<feature type="transmembrane region" description="Helical" evidence="1">
    <location>
        <begin position="646"/>
        <end position="664"/>
    </location>
</feature>
<dbReference type="eggNOG" id="ENOG502QTGZ">
    <property type="taxonomic scope" value="Eukaryota"/>
</dbReference>
<feature type="transmembrane region" description="Helical" evidence="1">
    <location>
        <begin position="684"/>
        <end position="706"/>
    </location>
</feature>
<feature type="signal peptide" evidence="2">
    <location>
        <begin position="1"/>
        <end position="22"/>
    </location>
</feature>
<dbReference type="PANTHER" id="PTHR33987">
    <property type="entry name" value="CALCINEURIN-LIKE METALLO-PHOSPHOESTERASE SUPERFAMILY PROTEIN"/>
    <property type="match status" value="1"/>
</dbReference>
<keyword evidence="1" id="KW-0472">Membrane</keyword>
<proteinExistence type="predicted"/>
<dbReference type="Gene3D" id="3.60.21.70">
    <property type="entry name" value="PhoD-like phosphatase"/>
    <property type="match status" value="1"/>
</dbReference>
<feature type="transmembrane region" description="Helical" evidence="1">
    <location>
        <begin position="584"/>
        <end position="601"/>
    </location>
</feature>
<dbReference type="SUPFAM" id="SSF56300">
    <property type="entry name" value="Metallo-dependent phosphatases"/>
    <property type="match status" value="1"/>
</dbReference>
<feature type="domain" description="PhoD-like phosphatase metallophosphatase" evidence="3">
    <location>
        <begin position="33"/>
        <end position="309"/>
    </location>
</feature>
<keyword evidence="1" id="KW-1133">Transmembrane helix</keyword>
<keyword evidence="2" id="KW-0732">Signal</keyword>